<evidence type="ECO:0000313" key="3">
    <source>
        <dbReference type="Proteomes" id="UP001344888"/>
    </source>
</evidence>
<dbReference type="Pfam" id="PF14036">
    <property type="entry name" value="YlaH"/>
    <property type="match status" value="1"/>
</dbReference>
<keyword evidence="1" id="KW-0812">Transmembrane</keyword>
<dbReference type="EMBL" id="JARSFG010000017">
    <property type="protein sequence ID" value="MEC1179498.1"/>
    <property type="molecule type" value="Genomic_DNA"/>
</dbReference>
<evidence type="ECO:0000313" key="2">
    <source>
        <dbReference type="EMBL" id="MEC1179498.1"/>
    </source>
</evidence>
<proteinExistence type="predicted"/>
<sequence>MLLNLASNLIQASTSVATINDSKVYESMSGITRFIYEHFASIDANGIVNYTLPGYITLLVIFALSALVFKLGFARELPLLKNIVIYTFLFVGCILLTFFAFFLPMIEGLIIAALILIIYKTRLWREKREQAAENNN</sequence>
<keyword evidence="1" id="KW-1133">Transmembrane helix</keyword>
<gene>
    <name evidence="2" type="ORF">P9B03_13450</name>
</gene>
<feature type="transmembrane region" description="Helical" evidence="1">
    <location>
        <begin position="55"/>
        <end position="73"/>
    </location>
</feature>
<accession>A0AAW9NY07</accession>
<reference evidence="2 3" key="1">
    <citation type="submission" date="2023-03" db="EMBL/GenBank/DDBJ databases">
        <title>Bacillus Genome Sequencing.</title>
        <authorList>
            <person name="Dunlap C."/>
        </authorList>
    </citation>
    <scope>NUCLEOTIDE SEQUENCE [LARGE SCALE GENOMIC DNA]</scope>
    <source>
        <strain evidence="2 3">B-59205</strain>
    </source>
</reference>
<keyword evidence="1" id="KW-0472">Membrane</keyword>
<dbReference type="RefSeq" id="WP_326123967.1">
    <property type="nucleotide sequence ID" value="NZ_JARSFG010000017.1"/>
</dbReference>
<comment type="caution">
    <text evidence="2">The sequence shown here is derived from an EMBL/GenBank/DDBJ whole genome shotgun (WGS) entry which is preliminary data.</text>
</comment>
<organism evidence="2 3">
    <name type="scientific">Metasolibacillus meyeri</name>
    <dbReference type="NCBI Taxonomy" id="1071052"/>
    <lineage>
        <taxon>Bacteria</taxon>
        <taxon>Bacillati</taxon>
        <taxon>Bacillota</taxon>
        <taxon>Bacilli</taxon>
        <taxon>Bacillales</taxon>
        <taxon>Caryophanaceae</taxon>
        <taxon>Metasolibacillus</taxon>
    </lineage>
</organism>
<dbReference type="Proteomes" id="UP001344888">
    <property type="component" value="Unassembled WGS sequence"/>
</dbReference>
<protein>
    <submittedName>
        <fullName evidence="2">YlaH-like family protein</fullName>
    </submittedName>
</protein>
<evidence type="ECO:0000256" key="1">
    <source>
        <dbReference type="SAM" id="Phobius"/>
    </source>
</evidence>
<name>A0AAW9NY07_9BACL</name>
<keyword evidence="3" id="KW-1185">Reference proteome</keyword>
<dbReference type="AlphaFoldDB" id="A0AAW9NY07"/>
<feature type="transmembrane region" description="Helical" evidence="1">
    <location>
        <begin position="85"/>
        <end position="118"/>
    </location>
</feature>
<dbReference type="InterPro" id="IPR025620">
    <property type="entry name" value="YlaH"/>
</dbReference>